<evidence type="ECO:0000259" key="3">
    <source>
        <dbReference type="Pfam" id="PF11800"/>
    </source>
</evidence>
<dbReference type="InterPro" id="IPR036390">
    <property type="entry name" value="WH_DNA-bd_sf"/>
</dbReference>
<keyword evidence="5" id="KW-1185">Reference proteome</keyword>
<dbReference type="Proteomes" id="UP000048926">
    <property type="component" value="Unassembled WGS sequence"/>
</dbReference>
<dbReference type="RefSeq" id="WP_055661374.1">
    <property type="nucleotide sequence ID" value="NZ_CXST01000006.1"/>
</dbReference>
<dbReference type="InterPro" id="IPR047611">
    <property type="entry name" value="RepABC_RepC"/>
</dbReference>
<evidence type="ECO:0000259" key="2">
    <source>
        <dbReference type="Pfam" id="PF03428"/>
    </source>
</evidence>
<dbReference type="AlphaFoldDB" id="A0A0M6YCA8"/>
<organism evidence="4 5">
    <name type="scientific">Roseibium aggregatum</name>
    <dbReference type="NCBI Taxonomy" id="187304"/>
    <lineage>
        <taxon>Bacteria</taxon>
        <taxon>Pseudomonadati</taxon>
        <taxon>Pseudomonadota</taxon>
        <taxon>Alphaproteobacteria</taxon>
        <taxon>Hyphomicrobiales</taxon>
        <taxon>Stappiaceae</taxon>
        <taxon>Roseibium</taxon>
    </lineage>
</organism>
<gene>
    <name evidence="4" type="ORF">LAL4801_05796</name>
</gene>
<feature type="domain" description="Plasmid replication protein C N-terminal" evidence="2">
    <location>
        <begin position="10"/>
        <end position="178"/>
    </location>
</feature>
<dbReference type="Pfam" id="PF11800">
    <property type="entry name" value="RP-C_C"/>
    <property type="match status" value="1"/>
</dbReference>
<feature type="compositionally biased region" description="Polar residues" evidence="1">
    <location>
        <begin position="238"/>
        <end position="259"/>
    </location>
</feature>
<evidence type="ECO:0000313" key="4">
    <source>
        <dbReference type="EMBL" id="CTQ47334.1"/>
    </source>
</evidence>
<dbReference type="Pfam" id="PF03428">
    <property type="entry name" value="RP-C"/>
    <property type="match status" value="1"/>
</dbReference>
<proteinExistence type="predicted"/>
<dbReference type="NCBIfam" id="NF040974">
    <property type="entry name" value="RepABC_RepC"/>
    <property type="match status" value="1"/>
</dbReference>
<reference evidence="5" key="1">
    <citation type="submission" date="2015-07" db="EMBL/GenBank/DDBJ databases">
        <authorList>
            <person name="Rodrigo-Torres Lidia"/>
            <person name="Arahal R.David."/>
        </authorList>
    </citation>
    <scope>NUCLEOTIDE SEQUENCE [LARGE SCALE GENOMIC DNA]</scope>
    <source>
        <strain evidence="5">CECT 4801</strain>
    </source>
</reference>
<dbReference type="SUPFAM" id="SSF46785">
    <property type="entry name" value="Winged helix' DNA-binding domain"/>
    <property type="match status" value="1"/>
</dbReference>
<dbReference type="EMBL" id="CXST01000006">
    <property type="protein sequence ID" value="CTQ47334.1"/>
    <property type="molecule type" value="Genomic_DNA"/>
</dbReference>
<evidence type="ECO:0000313" key="5">
    <source>
        <dbReference type="Proteomes" id="UP000048926"/>
    </source>
</evidence>
<feature type="domain" description="Plasmid replication protein C C-terminal" evidence="3">
    <location>
        <begin position="332"/>
        <end position="428"/>
    </location>
</feature>
<name>A0A0M6YCA8_9HYPH</name>
<feature type="region of interest" description="Disordered" evidence="1">
    <location>
        <begin position="230"/>
        <end position="259"/>
    </location>
</feature>
<dbReference type="InterPro" id="IPR005090">
    <property type="entry name" value="RepC_N"/>
</dbReference>
<dbReference type="OrthoDB" id="7488837at2"/>
<evidence type="ECO:0000256" key="1">
    <source>
        <dbReference type="SAM" id="MobiDB-lite"/>
    </source>
</evidence>
<dbReference type="InterPro" id="IPR021760">
    <property type="entry name" value="RepC_C"/>
</dbReference>
<protein>
    <submittedName>
        <fullName evidence="4">Replication initiation protein RepC</fullName>
    </submittedName>
</protein>
<sequence length="432" mass="46874">MSTASIASFRKVTPQVLYAQRLAMSNDVPTATKGEVAIALKRAAKPLGIDGSAYHVLDILLGLSKANDWKSGSQPIVAISNEKLADYVCRSERTVIRAIKRLVEAGVLAYKDSSTGRRWVQREKDGSISGRAYGLTFRPAQVRIHEIRKLADEYQAKLNAVREARRGVTKWSRAIVDVMNGSEDGLDLSDFRDQLDRIVAADIEVRAKAEALKTLYEALVDALTHNARADKPAKEADNMSSEGDINDTPYNSTNPQSHQNLYMNKRTSANADEVDLLSDDAGFTVADMAPEKEQGAGHVPNNDLSSQRKRLRGGDFTHSEVLREISISLLESACTAVQGDWGLSIKSWPELCSAAETLRVGIGLSESAYADACGRLGRNAAAAILVVVAEKALRDPERMSSPGGYFRACVERAGEGRLALSKSVFGLVSGHL</sequence>
<accession>A0A0M6YCA8</accession>